<evidence type="ECO:0000313" key="1">
    <source>
        <dbReference type="EMBL" id="SMP90543.1"/>
    </source>
</evidence>
<protein>
    <submittedName>
        <fullName evidence="1">Uncharacterized protein</fullName>
    </submittedName>
</protein>
<dbReference type="EMBL" id="FXUO01000002">
    <property type="protein sequence ID" value="SMP90543.1"/>
    <property type="molecule type" value="Genomic_DNA"/>
</dbReference>
<gene>
    <name evidence="1" type="ORF">SAMN05421679_102365</name>
</gene>
<dbReference type="RefSeq" id="WP_283415857.1">
    <property type="nucleotide sequence ID" value="NZ_FXUO01000002.1"/>
</dbReference>
<dbReference type="Proteomes" id="UP001158050">
    <property type="component" value="Unassembled WGS sequence"/>
</dbReference>
<evidence type="ECO:0000313" key="2">
    <source>
        <dbReference type="Proteomes" id="UP001158050"/>
    </source>
</evidence>
<name>A0ABY1R0C9_9FLAO</name>
<accession>A0ABY1R0C9</accession>
<organism evidence="1 2">
    <name type="scientific">Epilithonimonas pallida</name>
    <dbReference type="NCBI Taxonomy" id="373671"/>
    <lineage>
        <taxon>Bacteria</taxon>
        <taxon>Pseudomonadati</taxon>
        <taxon>Bacteroidota</taxon>
        <taxon>Flavobacteriia</taxon>
        <taxon>Flavobacteriales</taxon>
        <taxon>Weeksellaceae</taxon>
        <taxon>Chryseobacterium group</taxon>
        <taxon>Epilithonimonas</taxon>
    </lineage>
</organism>
<reference evidence="1 2" key="1">
    <citation type="submission" date="2017-05" db="EMBL/GenBank/DDBJ databases">
        <authorList>
            <person name="Varghese N."/>
            <person name="Submissions S."/>
        </authorList>
    </citation>
    <scope>NUCLEOTIDE SEQUENCE [LARGE SCALE GENOMIC DNA]</scope>
    <source>
        <strain evidence="1 2">DSM 18015</strain>
    </source>
</reference>
<comment type="caution">
    <text evidence="1">The sequence shown here is derived from an EMBL/GenBank/DDBJ whole genome shotgun (WGS) entry which is preliminary data.</text>
</comment>
<proteinExistence type="predicted"/>
<sequence length="143" mass="15950">MYNAGSKDYAFANSSNISGDTEINDGKLFSGGWSASGITDMDTGKVLFDPSYLGTKQMIKFAGTWYHETIHSIHVISGFYKQTVLKFAKNGYDYDTARFKARYVSETIAHLQTRNYGLGLTFGTLNSTIRNYGASYIEFLSLK</sequence>
<keyword evidence="2" id="KW-1185">Reference proteome</keyword>